<evidence type="ECO:0000256" key="1">
    <source>
        <dbReference type="SAM" id="MobiDB-lite"/>
    </source>
</evidence>
<dbReference type="AlphaFoldDB" id="C0NHU2"/>
<dbReference type="HOGENOM" id="CLU_2060800_0_0_1"/>
<accession>C0NHU2</accession>
<dbReference type="RefSeq" id="XP_045289858.1">
    <property type="nucleotide sequence ID" value="XM_045429963.1"/>
</dbReference>
<proteinExistence type="predicted"/>
<reference evidence="2" key="1">
    <citation type="submission" date="2009-02" db="EMBL/GenBank/DDBJ databases">
        <title>The Genome Sequence of Ajellomyces capsulatus strain G186AR.</title>
        <authorList>
            <consortium name="The Broad Institute Genome Sequencing Platform"/>
            <person name="Champion M."/>
            <person name="Cuomo C."/>
            <person name="Ma L.-J."/>
            <person name="Henn M.R."/>
            <person name="Sil A."/>
            <person name="Goldman B."/>
            <person name="Young S.K."/>
            <person name="Kodira C.D."/>
            <person name="Zeng Q."/>
            <person name="Koehrsen M."/>
            <person name="Alvarado L."/>
            <person name="Berlin A."/>
            <person name="Borenstein D."/>
            <person name="Chen Z."/>
            <person name="Engels R."/>
            <person name="Freedman E."/>
            <person name="Gellesch M."/>
            <person name="Goldberg J."/>
            <person name="Griggs A."/>
            <person name="Gujja S."/>
            <person name="Heiman D."/>
            <person name="Hepburn T."/>
            <person name="Howarth C."/>
            <person name="Jen D."/>
            <person name="Larson L."/>
            <person name="Lewis B."/>
            <person name="Mehta T."/>
            <person name="Park D."/>
            <person name="Pearson M."/>
            <person name="Roberts A."/>
            <person name="Saif S."/>
            <person name="Shea T."/>
            <person name="Shenoy N."/>
            <person name="Sisk P."/>
            <person name="Stolte C."/>
            <person name="Sykes S."/>
            <person name="Walk T."/>
            <person name="White J."/>
            <person name="Yandava C."/>
            <person name="Klein B."/>
            <person name="McEwen J.G."/>
            <person name="Puccia R."/>
            <person name="Goldman G.H."/>
            <person name="Felipe M.S."/>
            <person name="Nino-Vega G."/>
            <person name="San-Blas G."/>
            <person name="Taylor J."/>
            <person name="Mendoza L."/>
            <person name="Galagan J."/>
            <person name="Nusbaum C."/>
            <person name="Birren B."/>
        </authorList>
    </citation>
    <scope>NUCLEOTIDE SEQUENCE</scope>
    <source>
        <strain evidence="2">G186AR</strain>
    </source>
</reference>
<name>C0NHU2_AJECG</name>
<gene>
    <name evidence="2" type="ORF">HCBG_02914</name>
</gene>
<protein>
    <submittedName>
        <fullName evidence="2">Uncharacterized protein</fullName>
    </submittedName>
</protein>
<dbReference type="Proteomes" id="UP000001631">
    <property type="component" value="Unassembled WGS sequence"/>
</dbReference>
<dbReference type="GeneID" id="69035930"/>
<feature type="region of interest" description="Disordered" evidence="1">
    <location>
        <begin position="60"/>
        <end position="88"/>
    </location>
</feature>
<evidence type="ECO:0000313" key="2">
    <source>
        <dbReference type="EMBL" id="EEH09377.1"/>
    </source>
</evidence>
<dbReference type="InParanoid" id="C0NHU2"/>
<sequence length="119" mass="13216">MTPPGFEMRAQDDVRFGSDLRKLLATSWLFPSLVQLALHMTRGAWSACCYWPNPCIEDHGRSPPAANNGRKQNKRGLLPSNPEKQQANDALAELCSRAHFYLGELSGSVSECPQRDDSV</sequence>
<dbReference type="EMBL" id="GG663365">
    <property type="protein sequence ID" value="EEH09377.1"/>
    <property type="molecule type" value="Genomic_DNA"/>
</dbReference>
<keyword evidence="3" id="KW-1185">Reference proteome</keyword>
<evidence type="ECO:0000313" key="3">
    <source>
        <dbReference type="Proteomes" id="UP000001631"/>
    </source>
</evidence>
<organism evidence="2 3">
    <name type="scientific">Ajellomyces capsulatus (strain G186AR / H82 / ATCC MYA-2454 / RMSCC 2432)</name>
    <name type="common">Darling's disease fungus</name>
    <name type="synonym">Histoplasma capsulatum</name>
    <dbReference type="NCBI Taxonomy" id="447093"/>
    <lineage>
        <taxon>Eukaryota</taxon>
        <taxon>Fungi</taxon>
        <taxon>Dikarya</taxon>
        <taxon>Ascomycota</taxon>
        <taxon>Pezizomycotina</taxon>
        <taxon>Eurotiomycetes</taxon>
        <taxon>Eurotiomycetidae</taxon>
        <taxon>Onygenales</taxon>
        <taxon>Ajellomycetaceae</taxon>
        <taxon>Histoplasma</taxon>
    </lineage>
</organism>